<dbReference type="GO" id="GO:0003676">
    <property type="term" value="F:nucleic acid binding"/>
    <property type="evidence" value="ECO:0007669"/>
    <property type="project" value="InterPro"/>
</dbReference>
<organism evidence="2 3">
    <name type="scientific">Pseudoroseicyclus tamaricis</name>
    <dbReference type="NCBI Taxonomy" id="2705421"/>
    <lineage>
        <taxon>Bacteria</taxon>
        <taxon>Pseudomonadati</taxon>
        <taxon>Pseudomonadota</taxon>
        <taxon>Alphaproteobacteria</taxon>
        <taxon>Rhodobacterales</taxon>
        <taxon>Paracoccaceae</taxon>
        <taxon>Pseudoroseicyclus</taxon>
    </lineage>
</organism>
<dbReference type="SMART" id="SM00479">
    <property type="entry name" value="EXOIII"/>
    <property type="match status" value="1"/>
</dbReference>
<comment type="caution">
    <text evidence="2">The sequence shown here is derived from an EMBL/GenBank/DDBJ whole genome shotgun (WGS) entry which is preliminary data.</text>
</comment>
<dbReference type="InterPro" id="IPR036397">
    <property type="entry name" value="RNaseH_sf"/>
</dbReference>
<evidence type="ECO:0000259" key="1">
    <source>
        <dbReference type="SMART" id="SM00479"/>
    </source>
</evidence>
<keyword evidence="3" id="KW-1185">Reference proteome</keyword>
<reference evidence="2 3" key="1">
    <citation type="submission" date="2020-02" db="EMBL/GenBank/DDBJ databases">
        <title>Pseudoroseicyclus tamarix, sp. nov., isolated from offshore sediment of a Tamarix chinensis forest.</title>
        <authorList>
            <person name="Gai Y."/>
        </authorList>
    </citation>
    <scope>NUCLEOTIDE SEQUENCE [LARGE SCALE GENOMIC DNA]</scope>
    <source>
        <strain evidence="2 3">CLL3-39</strain>
    </source>
</reference>
<proteinExistence type="predicted"/>
<dbReference type="SUPFAM" id="SSF53098">
    <property type="entry name" value="Ribonuclease H-like"/>
    <property type="match status" value="1"/>
</dbReference>
<gene>
    <name evidence="2" type="ORF">GZA08_10885</name>
</gene>
<evidence type="ECO:0000313" key="2">
    <source>
        <dbReference type="EMBL" id="NDV01470.1"/>
    </source>
</evidence>
<dbReference type="Proteomes" id="UP000474757">
    <property type="component" value="Unassembled WGS sequence"/>
</dbReference>
<protein>
    <submittedName>
        <fullName evidence="2">Exonuclease</fullName>
    </submittedName>
</protein>
<dbReference type="Gene3D" id="3.30.420.10">
    <property type="entry name" value="Ribonuclease H-like superfamily/Ribonuclease H"/>
    <property type="match status" value="1"/>
</dbReference>
<accession>A0A6B2JTU1</accession>
<dbReference type="AlphaFoldDB" id="A0A6B2JTU1"/>
<dbReference type="InterPro" id="IPR012337">
    <property type="entry name" value="RNaseH-like_sf"/>
</dbReference>
<feature type="domain" description="Exonuclease" evidence="1">
    <location>
        <begin position="3"/>
        <end position="195"/>
    </location>
</feature>
<dbReference type="EMBL" id="JAAGAB010000002">
    <property type="protein sequence ID" value="NDV01470.1"/>
    <property type="molecule type" value="Genomic_DNA"/>
</dbReference>
<sequence length="201" mass="21875">MTTAIIFDCEFLTSEGAPQRFWCGPHDPDPVIAQIGLVKLDLAAPGIAETARLHVIPRGRDGTRAPLDPLFTRLTGVTEAVLDRDGRPLAEALAEVARFAGDARLWSWGKDEFNMIAISCYVEGLAPPLPVTRFSNACQLLLAAGMPYDDLKRTPSNKLAAYYGIEIAGRRDHDALGDALSVAHVLLHHLREGRLTPAHFA</sequence>
<keyword evidence="2" id="KW-0269">Exonuclease</keyword>
<dbReference type="GO" id="GO:0006259">
    <property type="term" value="P:DNA metabolic process"/>
    <property type="evidence" value="ECO:0007669"/>
    <property type="project" value="UniProtKB-ARBA"/>
</dbReference>
<evidence type="ECO:0000313" key="3">
    <source>
        <dbReference type="Proteomes" id="UP000474757"/>
    </source>
</evidence>
<dbReference type="InterPro" id="IPR013520">
    <property type="entry name" value="Ribonucl_H"/>
</dbReference>
<keyword evidence="2" id="KW-0540">Nuclease</keyword>
<dbReference type="RefSeq" id="WP_163893444.1">
    <property type="nucleotide sequence ID" value="NZ_JAAFYS010000002.1"/>
</dbReference>
<name>A0A6B2JTU1_9RHOB</name>
<dbReference type="GO" id="GO:0004527">
    <property type="term" value="F:exonuclease activity"/>
    <property type="evidence" value="ECO:0007669"/>
    <property type="project" value="UniProtKB-KW"/>
</dbReference>
<keyword evidence="2" id="KW-0378">Hydrolase</keyword>